<gene>
    <name evidence="7" type="ORF">Q8A67_024823</name>
</gene>
<keyword evidence="4" id="KW-1133">Transmembrane helix</keyword>
<name>A0AA88P526_9TELE</name>
<feature type="compositionally biased region" description="Basic and acidic residues" evidence="3">
    <location>
        <begin position="500"/>
        <end position="524"/>
    </location>
</feature>
<dbReference type="GO" id="GO:0004888">
    <property type="term" value="F:transmembrane signaling receptor activity"/>
    <property type="evidence" value="ECO:0007669"/>
    <property type="project" value="TreeGrafter"/>
</dbReference>
<feature type="signal peptide" evidence="5">
    <location>
        <begin position="1"/>
        <end position="21"/>
    </location>
</feature>
<feature type="region of interest" description="Disordered" evidence="3">
    <location>
        <begin position="404"/>
        <end position="423"/>
    </location>
</feature>
<dbReference type="SUPFAM" id="SSF48726">
    <property type="entry name" value="Immunoglobulin"/>
    <property type="match status" value="2"/>
</dbReference>
<protein>
    <recommendedName>
        <fullName evidence="6">Ig-like domain-containing protein</fullName>
    </recommendedName>
</protein>
<evidence type="ECO:0000256" key="4">
    <source>
        <dbReference type="SAM" id="Phobius"/>
    </source>
</evidence>
<feature type="domain" description="Ig-like" evidence="6">
    <location>
        <begin position="195"/>
        <end position="269"/>
    </location>
</feature>
<dbReference type="AlphaFoldDB" id="A0AA88P526"/>
<dbReference type="PANTHER" id="PTHR11481">
    <property type="entry name" value="IMMUNOGLOBULIN FC RECEPTOR"/>
    <property type="match status" value="1"/>
</dbReference>
<dbReference type="InterPro" id="IPR013783">
    <property type="entry name" value="Ig-like_fold"/>
</dbReference>
<evidence type="ECO:0000259" key="6">
    <source>
        <dbReference type="PROSITE" id="PS50835"/>
    </source>
</evidence>
<keyword evidence="8" id="KW-1185">Reference proteome</keyword>
<dbReference type="EMBL" id="JAUYZG010000024">
    <property type="protein sequence ID" value="KAK2870431.1"/>
    <property type="molecule type" value="Genomic_DNA"/>
</dbReference>
<dbReference type="PANTHER" id="PTHR11481:SF64">
    <property type="entry name" value="FC RECEPTOR-LIKE PROTEIN 4"/>
    <property type="match status" value="1"/>
</dbReference>
<accession>A0AA88P526</accession>
<sequence>MDMRPLLILSVLLALIKEDGGQNPEVTLLPKFPQVYVGDDITLVCNHKGGNKQTTWHINGSPQPIQNYSMLLTAVTTQNNGEYKCDQGGSTSGPYNLTVLELEPHAQLSPSIGGAVMTKGDGRNLVLQVDDDPKDWACFVLRGVRGFALGVDVDEKIKRASIFAELKEAERATFWCKKKKTEHRSNAVTLKMTELKVMLDPPAVPALQGEPVALRCVVWGGPKLENAIFYKDTTKIKSSPEGTYTITHATQNDNGNYSCRATYRYSHISAQAAQQEGYSDAQELKVIGGPPATNISGSANNLECSCSHCPAGCTSYLWYHTPFNDPYARRSLPKIGESITVEEEGLYSCRKDCGQGFSRFSDVYSYKEPGTVNVMPILIAAILIILGVLIVVLIALKRRRGESSIQAAKRDKDTTTGGDYEQIHLKDKDTAVYHTLGESTGKDQAEGGYEPLKKRQDEGVYHTLGPGEGKSQGEGQGEGQGGYEALKSVKAEVYQTLSSDDSKKTEGEAEGGYEKLPLKDKDYETVTVEENPYEEVKKQMGKEKE</sequence>
<feature type="transmembrane region" description="Helical" evidence="4">
    <location>
        <begin position="374"/>
        <end position="396"/>
    </location>
</feature>
<dbReference type="GO" id="GO:0006955">
    <property type="term" value="P:immune response"/>
    <property type="evidence" value="ECO:0007669"/>
    <property type="project" value="TreeGrafter"/>
</dbReference>
<dbReference type="GO" id="GO:0007166">
    <property type="term" value="P:cell surface receptor signaling pathway"/>
    <property type="evidence" value="ECO:0007669"/>
    <property type="project" value="TreeGrafter"/>
</dbReference>
<keyword evidence="1 5" id="KW-0732">Signal</keyword>
<dbReference type="InterPro" id="IPR003599">
    <property type="entry name" value="Ig_sub"/>
</dbReference>
<reference evidence="7" key="1">
    <citation type="submission" date="2023-08" db="EMBL/GenBank/DDBJ databases">
        <title>Chromosome-level Genome Assembly of mud carp (Cirrhinus molitorella).</title>
        <authorList>
            <person name="Liu H."/>
        </authorList>
    </citation>
    <scope>NUCLEOTIDE SEQUENCE</scope>
    <source>
        <strain evidence="7">Prfri</strain>
        <tissue evidence="7">Muscle</tissue>
    </source>
</reference>
<evidence type="ECO:0000256" key="5">
    <source>
        <dbReference type="SAM" id="SignalP"/>
    </source>
</evidence>
<dbReference type="InterPro" id="IPR036179">
    <property type="entry name" value="Ig-like_dom_sf"/>
</dbReference>
<dbReference type="SMART" id="SM00409">
    <property type="entry name" value="IG"/>
    <property type="match status" value="2"/>
</dbReference>
<dbReference type="PROSITE" id="PS50835">
    <property type="entry name" value="IG_LIKE"/>
    <property type="match status" value="2"/>
</dbReference>
<keyword evidence="2" id="KW-1015">Disulfide bond</keyword>
<dbReference type="Proteomes" id="UP001187343">
    <property type="component" value="Unassembled WGS sequence"/>
</dbReference>
<evidence type="ECO:0000313" key="7">
    <source>
        <dbReference type="EMBL" id="KAK2870431.1"/>
    </source>
</evidence>
<proteinExistence type="predicted"/>
<feature type="compositionally biased region" description="Basic and acidic residues" evidence="3">
    <location>
        <begin position="440"/>
        <end position="460"/>
    </location>
</feature>
<evidence type="ECO:0000313" key="8">
    <source>
        <dbReference type="Proteomes" id="UP001187343"/>
    </source>
</evidence>
<evidence type="ECO:0000256" key="2">
    <source>
        <dbReference type="ARBA" id="ARBA00023157"/>
    </source>
</evidence>
<dbReference type="InterPro" id="IPR050488">
    <property type="entry name" value="Ig_Fc_receptor"/>
</dbReference>
<dbReference type="InterPro" id="IPR007110">
    <property type="entry name" value="Ig-like_dom"/>
</dbReference>
<evidence type="ECO:0000256" key="1">
    <source>
        <dbReference type="ARBA" id="ARBA00022729"/>
    </source>
</evidence>
<feature type="compositionally biased region" description="Basic and acidic residues" evidence="3">
    <location>
        <begin position="534"/>
        <end position="545"/>
    </location>
</feature>
<comment type="caution">
    <text evidence="7">The sequence shown here is derived from an EMBL/GenBank/DDBJ whole genome shotgun (WGS) entry which is preliminary data.</text>
</comment>
<dbReference type="Pfam" id="PF13895">
    <property type="entry name" value="Ig_2"/>
    <property type="match status" value="2"/>
</dbReference>
<feature type="compositionally biased region" description="Gly residues" evidence="3">
    <location>
        <begin position="466"/>
        <end position="482"/>
    </location>
</feature>
<feature type="region of interest" description="Disordered" evidence="3">
    <location>
        <begin position="438"/>
        <end position="545"/>
    </location>
</feature>
<dbReference type="Gene3D" id="2.60.40.10">
    <property type="entry name" value="Immunoglobulins"/>
    <property type="match status" value="2"/>
</dbReference>
<feature type="chain" id="PRO_5041681180" description="Ig-like domain-containing protein" evidence="5">
    <location>
        <begin position="22"/>
        <end position="545"/>
    </location>
</feature>
<keyword evidence="4" id="KW-0812">Transmembrane</keyword>
<feature type="domain" description="Ig-like" evidence="6">
    <location>
        <begin position="24"/>
        <end position="85"/>
    </location>
</feature>
<dbReference type="GO" id="GO:0009897">
    <property type="term" value="C:external side of plasma membrane"/>
    <property type="evidence" value="ECO:0007669"/>
    <property type="project" value="TreeGrafter"/>
</dbReference>
<organism evidence="7 8">
    <name type="scientific">Cirrhinus molitorella</name>
    <name type="common">mud carp</name>
    <dbReference type="NCBI Taxonomy" id="172907"/>
    <lineage>
        <taxon>Eukaryota</taxon>
        <taxon>Metazoa</taxon>
        <taxon>Chordata</taxon>
        <taxon>Craniata</taxon>
        <taxon>Vertebrata</taxon>
        <taxon>Euteleostomi</taxon>
        <taxon>Actinopterygii</taxon>
        <taxon>Neopterygii</taxon>
        <taxon>Teleostei</taxon>
        <taxon>Ostariophysi</taxon>
        <taxon>Cypriniformes</taxon>
        <taxon>Cyprinidae</taxon>
        <taxon>Labeoninae</taxon>
        <taxon>Labeonini</taxon>
        <taxon>Cirrhinus</taxon>
    </lineage>
</organism>
<keyword evidence="4" id="KW-0472">Membrane</keyword>
<evidence type="ECO:0000256" key="3">
    <source>
        <dbReference type="SAM" id="MobiDB-lite"/>
    </source>
</evidence>